<sequence length="95" mass="10345">MEVGLFLAGGRYLGCCLATIFETLLFLIASCLFISNLRCTPVVRDTWDLTGGKLFTGLDLVPEYLPTDFCSKAPLVPTDRGVLVTAVLERRDGGM</sequence>
<name>A0ACC0G3S8_9ERIC</name>
<evidence type="ECO:0000313" key="2">
    <source>
        <dbReference type="Proteomes" id="UP001060215"/>
    </source>
</evidence>
<evidence type="ECO:0000313" key="1">
    <source>
        <dbReference type="EMBL" id="KAI7995756.1"/>
    </source>
</evidence>
<protein>
    <submittedName>
        <fullName evidence="1">Uncharacterized protein</fullName>
    </submittedName>
</protein>
<reference evidence="1 2" key="1">
    <citation type="journal article" date="2022" name="Plant J.">
        <title>Chromosome-level genome of Camellia lanceoleosa provides a valuable resource for understanding genome evolution and self-incompatibility.</title>
        <authorList>
            <person name="Gong W."/>
            <person name="Xiao S."/>
            <person name="Wang L."/>
            <person name="Liao Z."/>
            <person name="Chang Y."/>
            <person name="Mo W."/>
            <person name="Hu G."/>
            <person name="Li W."/>
            <person name="Zhao G."/>
            <person name="Zhu H."/>
            <person name="Hu X."/>
            <person name="Ji K."/>
            <person name="Xiang X."/>
            <person name="Song Q."/>
            <person name="Yuan D."/>
            <person name="Jin S."/>
            <person name="Zhang L."/>
        </authorList>
    </citation>
    <scope>NUCLEOTIDE SEQUENCE [LARGE SCALE GENOMIC DNA]</scope>
    <source>
        <strain evidence="1">SQ_2022a</strain>
    </source>
</reference>
<proteinExistence type="predicted"/>
<dbReference type="EMBL" id="CM045769">
    <property type="protein sequence ID" value="KAI7995756.1"/>
    <property type="molecule type" value="Genomic_DNA"/>
</dbReference>
<organism evidence="1 2">
    <name type="scientific">Camellia lanceoleosa</name>
    <dbReference type="NCBI Taxonomy" id="1840588"/>
    <lineage>
        <taxon>Eukaryota</taxon>
        <taxon>Viridiplantae</taxon>
        <taxon>Streptophyta</taxon>
        <taxon>Embryophyta</taxon>
        <taxon>Tracheophyta</taxon>
        <taxon>Spermatophyta</taxon>
        <taxon>Magnoliopsida</taxon>
        <taxon>eudicotyledons</taxon>
        <taxon>Gunneridae</taxon>
        <taxon>Pentapetalae</taxon>
        <taxon>asterids</taxon>
        <taxon>Ericales</taxon>
        <taxon>Theaceae</taxon>
        <taxon>Camellia</taxon>
    </lineage>
</organism>
<gene>
    <name evidence="1" type="ORF">LOK49_LG11G02219</name>
</gene>
<comment type="caution">
    <text evidence="1">The sequence shown here is derived from an EMBL/GenBank/DDBJ whole genome shotgun (WGS) entry which is preliminary data.</text>
</comment>
<dbReference type="Proteomes" id="UP001060215">
    <property type="component" value="Chromosome 12"/>
</dbReference>
<keyword evidence="2" id="KW-1185">Reference proteome</keyword>
<accession>A0ACC0G3S8</accession>